<feature type="active site" description="Charge relay system" evidence="10 11">
    <location>
        <position position="586"/>
    </location>
</feature>
<dbReference type="FunFam" id="3.40.50.200:FF:000006">
    <property type="entry name" value="Subtilisin-like protease SBT1.5"/>
    <property type="match status" value="1"/>
</dbReference>
<dbReference type="EMBL" id="BTGU01000059">
    <property type="protein sequence ID" value="GMN55768.1"/>
    <property type="molecule type" value="Genomic_DNA"/>
</dbReference>
<dbReference type="InterPro" id="IPR045051">
    <property type="entry name" value="SBT"/>
</dbReference>
<dbReference type="CDD" id="cd02120">
    <property type="entry name" value="PA_subtilisin_like"/>
    <property type="match status" value="1"/>
</dbReference>
<dbReference type="Proteomes" id="UP001187192">
    <property type="component" value="Unassembled WGS sequence"/>
</dbReference>
<comment type="function">
    <text evidence="1">Required for arbuscular mycorrhiza (AM) development during AM symbiosis with AM fungi (e.g. Glomeromycota intraradices).</text>
</comment>
<dbReference type="Gene3D" id="3.30.70.80">
    <property type="entry name" value="Peptidase S8 propeptide/proteinase inhibitor I9"/>
    <property type="match status" value="1"/>
</dbReference>
<dbReference type="PROSITE" id="PS00138">
    <property type="entry name" value="SUBTILASE_SER"/>
    <property type="match status" value="1"/>
</dbReference>
<dbReference type="FunFam" id="3.30.70.80:FF:000002">
    <property type="entry name" value="Subtilisin-like protease SBT5.3"/>
    <property type="match status" value="1"/>
</dbReference>
<evidence type="ECO:0000256" key="3">
    <source>
        <dbReference type="ARBA" id="ARBA00011073"/>
    </source>
</evidence>
<dbReference type="SUPFAM" id="SSF52743">
    <property type="entry name" value="Subtilisin-like"/>
    <property type="match status" value="1"/>
</dbReference>
<evidence type="ECO:0000256" key="8">
    <source>
        <dbReference type="ARBA" id="ARBA00022801"/>
    </source>
</evidence>
<evidence type="ECO:0000256" key="2">
    <source>
        <dbReference type="ARBA" id="ARBA00004271"/>
    </source>
</evidence>
<dbReference type="CDD" id="cd04852">
    <property type="entry name" value="Peptidases_S8_3"/>
    <property type="match status" value="1"/>
</dbReference>
<sequence>MTRHSTETQAQTKHIDRYSHNKTIVQHDHEVKADYAYDGATSINDCSSAIESVIVEQVHIVYMGERKHGEPKLVSESHHKILSRILGSKQAAKESILYSYKHGFSGFAAVLTPSQAKLIADLPGVVNVMPNRILSLHTTRSWDFLRVSPHNQNGILSTSRAGSGTIIGIMDTGIWPESESFKDDGMAEAPSRWRGTCQEGQEFNLSHCNKSVLKIIGARWYLKGYEAEFGKLDPGAGEFLSARDASGHGTHTSSTAAGVPVENTSFMGLAKGSARGGAPSAWLAVYKVCWSTGICSSIDLLAAFDDAINDGVDVLSISLGSSPPLVSYIEDVLAIGSFHAVAKGIPVVFSAGNSGPSPQTVINTPPWVLTVAASTIDRAFPTKITLGNNQTVVGQGLFTRMDLDKFYPLVYGEDIASNDADGSSAGSCDSGTLNNTLARGKVVLCFQSRWQRSAITATGTVLGAKGVGVIFAQSPKKDVSQSLNHPYVRVDYTIGTSILTYMETASNPVVKLSPTITTLGRQISPEVALFSSRGPSSISPSILKPDIAAPGVNILASWSPVASSSQGNSPEDKQNRLQFKIESGTSMACPHITGVVALLKSIYPNWSPSAIKSALVTTASLEDEYGQHIVAEGDPYKQADPFDYGGGHVDPNKAIFPGLIYDIETSDYVLFLCSMGYNNTAISYLSNSSTICPTKSANFLLNLNLPSITIPELKRCVTVTRTVTNVGPVNSIYVARVQTPPGVVARVTPRVLVFNSTVKKVKFKVYFCTRIRTQGRYSFGNLFWEDGFHVVRIPLVVRTVIQDFYSET</sequence>
<dbReference type="InterPro" id="IPR037045">
    <property type="entry name" value="S8pro/Inhibitor_I9_sf"/>
</dbReference>
<evidence type="ECO:0000259" key="13">
    <source>
        <dbReference type="Pfam" id="PF05922"/>
    </source>
</evidence>
<comment type="caution">
    <text evidence="15">The sequence shown here is derived from an EMBL/GenBank/DDBJ whole genome shotgun (WGS) entry which is preliminary data.</text>
</comment>
<gene>
    <name evidence="15" type="ORF">TIFTF001_024878</name>
</gene>
<dbReference type="InterPro" id="IPR036852">
    <property type="entry name" value="Peptidase_S8/S53_dom_sf"/>
</dbReference>
<keyword evidence="6 11" id="KW-0645">Protease</keyword>
<proteinExistence type="inferred from homology"/>
<keyword evidence="9 11" id="KW-0720">Serine protease</keyword>
<dbReference type="InterPro" id="IPR000209">
    <property type="entry name" value="Peptidase_S8/S53_dom"/>
</dbReference>
<evidence type="ECO:0000256" key="5">
    <source>
        <dbReference type="ARBA" id="ARBA00022525"/>
    </source>
</evidence>
<dbReference type="Pfam" id="PF17766">
    <property type="entry name" value="fn3_6"/>
    <property type="match status" value="1"/>
</dbReference>
<evidence type="ECO:0000256" key="7">
    <source>
        <dbReference type="ARBA" id="ARBA00022729"/>
    </source>
</evidence>
<dbReference type="Pfam" id="PF00082">
    <property type="entry name" value="Peptidase_S8"/>
    <property type="match status" value="1"/>
</dbReference>
<evidence type="ECO:0000313" key="15">
    <source>
        <dbReference type="EMBL" id="GMN55768.1"/>
    </source>
</evidence>
<dbReference type="GO" id="GO:0048046">
    <property type="term" value="C:apoplast"/>
    <property type="evidence" value="ECO:0007669"/>
    <property type="project" value="UniProtKB-SubCell"/>
</dbReference>
<dbReference type="PRINTS" id="PR00723">
    <property type="entry name" value="SUBTILISIN"/>
</dbReference>
<dbReference type="AlphaFoldDB" id="A0AA88AW76"/>
<keyword evidence="7" id="KW-0732">Signal</keyword>
<dbReference type="InterPro" id="IPR034197">
    <property type="entry name" value="Peptidases_S8_3"/>
</dbReference>
<reference evidence="15" key="1">
    <citation type="submission" date="2023-07" db="EMBL/GenBank/DDBJ databases">
        <title>draft genome sequence of fig (Ficus carica).</title>
        <authorList>
            <person name="Takahashi T."/>
            <person name="Nishimura K."/>
        </authorList>
    </citation>
    <scope>NUCLEOTIDE SEQUENCE</scope>
</reference>
<name>A0AA88AW76_FICCA</name>
<comment type="subcellular location">
    <subcellularLocation>
        <location evidence="2">Secreted</location>
        <location evidence="2">Extracellular space</location>
        <location evidence="2">Apoplast</location>
    </subcellularLocation>
</comment>
<dbReference type="Gene3D" id="3.50.30.30">
    <property type="match status" value="1"/>
</dbReference>
<evidence type="ECO:0000256" key="10">
    <source>
        <dbReference type="PIRSR" id="PIRSR615500-1"/>
    </source>
</evidence>
<dbReference type="InterPro" id="IPR041469">
    <property type="entry name" value="Subtilisin-like_FN3"/>
</dbReference>
<evidence type="ECO:0000256" key="11">
    <source>
        <dbReference type="PROSITE-ProRule" id="PRU01240"/>
    </source>
</evidence>
<evidence type="ECO:0000313" key="16">
    <source>
        <dbReference type="Proteomes" id="UP001187192"/>
    </source>
</evidence>
<feature type="domain" description="Subtilisin-like protease fibronectin type-III" evidence="14">
    <location>
        <begin position="702"/>
        <end position="797"/>
    </location>
</feature>
<dbReference type="PANTHER" id="PTHR10795">
    <property type="entry name" value="PROPROTEIN CONVERTASE SUBTILISIN/KEXIN"/>
    <property type="match status" value="1"/>
</dbReference>
<protein>
    <submittedName>
        <fullName evidence="15">Uncharacterized protein</fullName>
    </submittedName>
</protein>
<dbReference type="InterPro" id="IPR023828">
    <property type="entry name" value="Peptidase_S8_Ser-AS"/>
</dbReference>
<feature type="active site" description="Charge relay system" evidence="10 11">
    <location>
        <position position="171"/>
    </location>
</feature>
<comment type="similarity">
    <text evidence="3 11">Belongs to the peptidase S8 family.</text>
</comment>
<feature type="active site" description="Charge relay system" evidence="10 11">
    <location>
        <position position="248"/>
    </location>
</feature>
<evidence type="ECO:0000256" key="4">
    <source>
        <dbReference type="ARBA" id="ARBA00022523"/>
    </source>
</evidence>
<dbReference type="GO" id="GO:0006508">
    <property type="term" value="P:proteolysis"/>
    <property type="evidence" value="ECO:0007669"/>
    <property type="project" value="UniProtKB-KW"/>
</dbReference>
<dbReference type="InterPro" id="IPR015500">
    <property type="entry name" value="Peptidase_S8_subtilisin-rel"/>
</dbReference>
<dbReference type="Pfam" id="PF05922">
    <property type="entry name" value="Inhibitor_I9"/>
    <property type="match status" value="1"/>
</dbReference>
<dbReference type="PROSITE" id="PS51892">
    <property type="entry name" value="SUBTILASE"/>
    <property type="match status" value="1"/>
</dbReference>
<feature type="domain" description="Peptidase S8/S53" evidence="12">
    <location>
        <begin position="162"/>
        <end position="623"/>
    </location>
</feature>
<evidence type="ECO:0000256" key="6">
    <source>
        <dbReference type="ARBA" id="ARBA00022670"/>
    </source>
</evidence>
<dbReference type="GO" id="GO:0004252">
    <property type="term" value="F:serine-type endopeptidase activity"/>
    <property type="evidence" value="ECO:0007669"/>
    <property type="project" value="UniProtKB-UniRule"/>
</dbReference>
<dbReference type="GO" id="GO:0009610">
    <property type="term" value="P:response to symbiotic fungus"/>
    <property type="evidence" value="ECO:0007669"/>
    <property type="project" value="UniProtKB-ARBA"/>
</dbReference>
<dbReference type="FunFam" id="2.60.40.2310:FF:000001">
    <property type="entry name" value="Subtilisin-like protease SBT1.5"/>
    <property type="match status" value="1"/>
</dbReference>
<accession>A0AA88AW76</accession>
<evidence type="ECO:0000259" key="14">
    <source>
        <dbReference type="Pfam" id="PF17766"/>
    </source>
</evidence>
<feature type="domain" description="Inhibitor I9" evidence="13">
    <location>
        <begin position="58"/>
        <end position="137"/>
    </location>
</feature>
<dbReference type="GO" id="GO:0009609">
    <property type="term" value="P:response to symbiotic bacterium"/>
    <property type="evidence" value="ECO:0007669"/>
    <property type="project" value="UniProtKB-ARBA"/>
</dbReference>
<keyword evidence="5" id="KW-0964">Secreted</keyword>
<dbReference type="FunFam" id="3.50.30.30:FF:000005">
    <property type="entry name" value="subtilisin-like protease SBT1.5"/>
    <property type="match status" value="1"/>
</dbReference>
<evidence type="ECO:0000259" key="12">
    <source>
        <dbReference type="Pfam" id="PF00082"/>
    </source>
</evidence>
<dbReference type="InterPro" id="IPR010259">
    <property type="entry name" value="S8pro/Inhibitor_I9"/>
</dbReference>
<organism evidence="15 16">
    <name type="scientific">Ficus carica</name>
    <name type="common">Common fig</name>
    <dbReference type="NCBI Taxonomy" id="3494"/>
    <lineage>
        <taxon>Eukaryota</taxon>
        <taxon>Viridiplantae</taxon>
        <taxon>Streptophyta</taxon>
        <taxon>Embryophyta</taxon>
        <taxon>Tracheophyta</taxon>
        <taxon>Spermatophyta</taxon>
        <taxon>Magnoliopsida</taxon>
        <taxon>eudicotyledons</taxon>
        <taxon>Gunneridae</taxon>
        <taxon>Pentapetalae</taxon>
        <taxon>rosids</taxon>
        <taxon>fabids</taxon>
        <taxon>Rosales</taxon>
        <taxon>Moraceae</taxon>
        <taxon>Ficeae</taxon>
        <taxon>Ficus</taxon>
    </lineage>
</organism>
<keyword evidence="8 11" id="KW-0378">Hydrolase</keyword>
<dbReference type="Gene3D" id="3.40.50.200">
    <property type="entry name" value="Peptidase S8/S53 domain"/>
    <property type="match status" value="1"/>
</dbReference>
<evidence type="ECO:0000256" key="9">
    <source>
        <dbReference type="ARBA" id="ARBA00022825"/>
    </source>
</evidence>
<keyword evidence="4" id="KW-0052">Apoplast</keyword>
<keyword evidence="16" id="KW-1185">Reference proteome</keyword>
<dbReference type="Gene3D" id="2.60.40.2310">
    <property type="match status" value="1"/>
</dbReference>
<evidence type="ECO:0000256" key="1">
    <source>
        <dbReference type="ARBA" id="ARBA00002076"/>
    </source>
</evidence>